<feature type="compositionally biased region" description="Polar residues" evidence="5">
    <location>
        <begin position="468"/>
        <end position="487"/>
    </location>
</feature>
<feature type="compositionally biased region" description="Polar residues" evidence="5">
    <location>
        <begin position="129"/>
        <end position="146"/>
    </location>
</feature>
<dbReference type="EMBL" id="NIDF01000001">
    <property type="protein sequence ID" value="TYJ59014.1"/>
    <property type="molecule type" value="Genomic_DNA"/>
</dbReference>
<comment type="caution">
    <text evidence="8">The sequence shown here is derived from an EMBL/GenBank/DDBJ whole genome shotgun (WGS) entry which is preliminary data.</text>
</comment>
<feature type="compositionally biased region" description="Polar residues" evidence="5">
    <location>
        <begin position="40"/>
        <end position="55"/>
    </location>
</feature>
<feature type="region of interest" description="Disordered" evidence="5">
    <location>
        <begin position="1"/>
        <end position="159"/>
    </location>
</feature>
<evidence type="ECO:0000256" key="2">
    <source>
        <dbReference type="ARBA" id="ARBA00022483"/>
    </source>
</evidence>
<dbReference type="GO" id="GO:0006904">
    <property type="term" value="P:vesicle docking involved in exocytosis"/>
    <property type="evidence" value="ECO:0007669"/>
    <property type="project" value="InterPro"/>
</dbReference>
<evidence type="ECO:0000256" key="5">
    <source>
        <dbReference type="SAM" id="MobiDB-lite"/>
    </source>
</evidence>
<dbReference type="Proteomes" id="UP000322245">
    <property type="component" value="Unassembled WGS sequence"/>
</dbReference>
<name>A0A5D3B867_9TREE</name>
<comment type="similarity">
    <text evidence="4">Belongs to the SEC8 family.</text>
</comment>
<evidence type="ECO:0000259" key="7">
    <source>
        <dbReference type="Pfam" id="PF20652"/>
    </source>
</evidence>
<feature type="domain" description="Exocyst complex component Sec8 middle helical bundle" evidence="7">
    <location>
        <begin position="564"/>
        <end position="854"/>
    </location>
</feature>
<evidence type="ECO:0000256" key="3">
    <source>
        <dbReference type="ARBA" id="ARBA00022927"/>
    </source>
</evidence>
<dbReference type="GO" id="GO:0015031">
    <property type="term" value="P:protein transport"/>
    <property type="evidence" value="ECO:0007669"/>
    <property type="project" value="UniProtKB-KW"/>
</dbReference>
<evidence type="ECO:0000313" key="9">
    <source>
        <dbReference type="Proteomes" id="UP000322245"/>
    </source>
</evidence>
<dbReference type="GO" id="GO:0000145">
    <property type="term" value="C:exocyst"/>
    <property type="evidence" value="ECO:0007669"/>
    <property type="project" value="UniProtKB-UniRule"/>
</dbReference>
<evidence type="ECO:0000256" key="4">
    <source>
        <dbReference type="RuleBase" id="RU367079"/>
    </source>
</evidence>
<dbReference type="GO" id="GO:0006612">
    <property type="term" value="P:protein targeting to membrane"/>
    <property type="evidence" value="ECO:0007669"/>
    <property type="project" value="UniProtKB-UniRule"/>
</dbReference>
<sequence>MSRAPSTRYKISNPQPLPSDLRSAYNTDAGPYPSFPTPLPRQSSQRDGPSINASIAPSKDHGGAIIKEPSTSPARPARSRMRDMPQPGVPQRRNADTRTGQGLPIQTAQISARASAQSDGLDIPPLSPMTPSVQGHDQELSETTDVFANDRSQRSELRAQVSAAVQQSQQPFRAQKGTGSDQVKNAVGAFMSAGRSREDAAPPARRPKHHERAKREVKEEQWEDDIRNGQASDIDLTLRQVRKDWPFVMESDFSASTLALSLLSDHPSSSLPEHPGISPFLRLHDSLSTALQSAVQSESKPFAASLPAHQNFLDILAKAQEQVRESKSDLKAARDGFAGKGKTELAIVRTREKTVRDMLKILDTIDHIKQVPDQLETLIGDKQFLRASLMLVRSLKTVSKPELLEIGALSDLRSYLTSQETTLSEILIEELHNHLYLKTFYSDSRWLPYQLGQRELPIIDPQEDESALSRSPDPSVTKSQKSDQPTSRFSRYLAQLDQKPSADPMLLYNDDLAPPISRSIDTSHGLKASTAHDFTRSGSHGSLSSLAGDAEGPLEMMSAVGSSNPEAESFSYIESLLEALAAMGRLGQALDVVTQRAPAETHGLVESTLDEVDDRAQQRRDALDVALRTQSSANPDIFAMTMSSSSQRTRASLEASKFDVSLEATGPPQHVALLNDLFWTLYSKLCAVLEGHRVLYEVSRWIASRRDFRNLTTQTGSSMSFNAPISEMWRPIQQEVKSLLSNYLTDDQQGSTLNRHHILSVNELMRDPRVSRDRGRQMFKFTESDARAVQSEIKSVDDSVQEALHSSVPGLVNPNSEQPVLFTVDNDDRFVSGRYRTLVPPNAFNVTTLFQPTLAFIQRTSQIVPQGFEDEMGGIDTVLEDFVVKVFLPQLDEKVTAGFQQAVSGYDAYQVDRALLVDTPQPPTKSSARVMTLIHTLCVMLQTTPFHRENYSRLIIGVIVQYYQQCSTHFKDLASVPSTMDNPSDRPLTVPAIWAQREDVTVYLSELRSAMASSTNTEPAALSSIYRKELSIELDLIGSKAPTESQLINSQRKLEALGDLLRSLRWFVNALVDLESVADETTLPEGDPLNVNLIANTRPSINDEEPRLPLTRAMAERYRAIIQTYEQLAEMILNTIRLEIRCRVMCNLGAFLQNSDFRLESEALEPDSDILDLNTNLVEAEELVRNAVSSDDHEFVFQALGPLVDHCFTGFASRRIKCVNGAGVRKIKRNITSLQQILRGIGTNSDNDTLSKALGYWGLYEQGPKKMLEGLKAHKGRPPFAFEEYNTMLKLQCTDDTDELNTHLIDLHALSMEIDGWDLGED</sequence>
<dbReference type="Pfam" id="PF04048">
    <property type="entry name" value="Sec8_N"/>
    <property type="match status" value="1"/>
</dbReference>
<feature type="region of interest" description="Disordered" evidence="5">
    <location>
        <begin position="462"/>
        <end position="487"/>
    </location>
</feature>
<protein>
    <recommendedName>
        <fullName evidence="4">Exocyst complex component Sec8</fullName>
    </recommendedName>
</protein>
<comment type="function">
    <text evidence="4">Component of the exocyst complex involved in the docking of exocytic vesicles with fusion sites on the plasma membrane.</text>
</comment>
<dbReference type="Pfam" id="PF20652">
    <property type="entry name" value="Sec8_C"/>
    <property type="match status" value="1"/>
</dbReference>
<keyword evidence="1 4" id="KW-0813">Transport</keyword>
<evidence type="ECO:0000259" key="6">
    <source>
        <dbReference type="Pfam" id="PF04048"/>
    </source>
</evidence>
<feature type="compositionally biased region" description="Polar residues" evidence="5">
    <location>
        <begin position="97"/>
        <end position="118"/>
    </location>
</feature>
<proteinExistence type="inferred from homology"/>
<keyword evidence="9" id="KW-1185">Reference proteome</keyword>
<dbReference type="InterPro" id="IPR039682">
    <property type="entry name" value="Sec8/EXOC4"/>
</dbReference>
<dbReference type="InterPro" id="IPR007191">
    <property type="entry name" value="Sec8_exocyst_N"/>
</dbReference>
<gene>
    <name evidence="8" type="ORF">B9479_000002</name>
</gene>
<dbReference type="PANTHER" id="PTHR14146">
    <property type="entry name" value="EXOCYST COMPLEX COMPONENT 4"/>
    <property type="match status" value="1"/>
</dbReference>
<keyword evidence="3 4" id="KW-0653">Protein transport</keyword>
<feature type="region of interest" description="Disordered" evidence="5">
    <location>
        <begin position="193"/>
        <end position="224"/>
    </location>
</feature>
<dbReference type="PANTHER" id="PTHR14146:SF0">
    <property type="entry name" value="EXOCYST COMPLEX COMPONENT 4"/>
    <property type="match status" value="1"/>
</dbReference>
<dbReference type="InterPro" id="IPR048630">
    <property type="entry name" value="Sec8_M"/>
</dbReference>
<accession>A0A5D3B867</accession>
<dbReference type="GO" id="GO:0090522">
    <property type="term" value="P:vesicle tethering involved in exocytosis"/>
    <property type="evidence" value="ECO:0007669"/>
    <property type="project" value="UniProtKB-UniRule"/>
</dbReference>
<reference evidence="8 9" key="1">
    <citation type="submission" date="2017-05" db="EMBL/GenBank/DDBJ databases">
        <title>The Genome Sequence of Tsuchiyaea wingfieldii DSM 27421.</title>
        <authorList>
            <person name="Cuomo C."/>
            <person name="Passer A."/>
            <person name="Billmyre B."/>
            <person name="Heitman J."/>
        </authorList>
    </citation>
    <scope>NUCLEOTIDE SEQUENCE [LARGE SCALE GENOMIC DNA]</scope>
    <source>
        <strain evidence="8 9">DSM 27421</strain>
    </source>
</reference>
<evidence type="ECO:0000313" key="8">
    <source>
        <dbReference type="EMBL" id="TYJ59014.1"/>
    </source>
</evidence>
<feature type="compositionally biased region" description="Basic and acidic residues" evidence="5">
    <location>
        <begin position="213"/>
        <end position="224"/>
    </location>
</feature>
<evidence type="ECO:0000256" key="1">
    <source>
        <dbReference type="ARBA" id="ARBA00022448"/>
    </source>
</evidence>
<feature type="domain" description="Exocyst complex component Sec8 N-terminal" evidence="6">
    <location>
        <begin position="235"/>
        <end position="377"/>
    </location>
</feature>
<organism evidence="8 9">
    <name type="scientific">Cryptococcus floricola</name>
    <dbReference type="NCBI Taxonomy" id="2591691"/>
    <lineage>
        <taxon>Eukaryota</taxon>
        <taxon>Fungi</taxon>
        <taxon>Dikarya</taxon>
        <taxon>Basidiomycota</taxon>
        <taxon>Agaricomycotina</taxon>
        <taxon>Tremellomycetes</taxon>
        <taxon>Tremellales</taxon>
        <taxon>Cryptococcaceae</taxon>
        <taxon>Cryptococcus</taxon>
    </lineage>
</organism>
<dbReference type="GO" id="GO:0006893">
    <property type="term" value="P:Golgi to plasma membrane transport"/>
    <property type="evidence" value="ECO:0007669"/>
    <property type="project" value="TreeGrafter"/>
</dbReference>
<keyword evidence="2 4" id="KW-0268">Exocytosis</keyword>